<dbReference type="InterPro" id="IPR016162">
    <property type="entry name" value="Ald_DH_N"/>
</dbReference>
<dbReference type="EC" id="1.2.1.3" evidence="4"/>
<dbReference type="InterPro" id="IPR029510">
    <property type="entry name" value="Ald_DH_CS_GLU"/>
</dbReference>
<keyword evidence="3" id="KW-0520">NAD</keyword>
<keyword evidence="9" id="KW-1185">Reference proteome</keyword>
<evidence type="ECO:0000256" key="4">
    <source>
        <dbReference type="ARBA" id="ARBA00024226"/>
    </source>
</evidence>
<proteinExistence type="inferred from homology"/>
<dbReference type="RefSeq" id="WP_343890258.1">
    <property type="nucleotide sequence ID" value="NZ_BAAAEH010000031.1"/>
</dbReference>
<dbReference type="CDD" id="cd07097">
    <property type="entry name" value="ALDH_KGSADH-YcbD"/>
    <property type="match status" value="1"/>
</dbReference>
<dbReference type="PROSITE" id="PS00687">
    <property type="entry name" value="ALDEHYDE_DEHYDR_GLU"/>
    <property type="match status" value="1"/>
</dbReference>
<gene>
    <name evidence="8" type="ORF">ABC974_26100</name>
</gene>
<evidence type="ECO:0000256" key="2">
    <source>
        <dbReference type="ARBA" id="ARBA00023002"/>
    </source>
</evidence>
<dbReference type="InterPro" id="IPR044638">
    <property type="entry name" value="ALDH7A1-like"/>
</dbReference>
<dbReference type="InterPro" id="IPR016161">
    <property type="entry name" value="Ald_DH/histidinol_DH"/>
</dbReference>
<comment type="similarity">
    <text evidence="6">Belongs to the aldehyde dehydrogenase family.</text>
</comment>
<dbReference type="Pfam" id="PF00171">
    <property type="entry name" value="Aldedh"/>
    <property type="match status" value="1"/>
</dbReference>
<evidence type="ECO:0000256" key="1">
    <source>
        <dbReference type="ARBA" id="ARBA00011881"/>
    </source>
</evidence>
<dbReference type="SUPFAM" id="SSF53720">
    <property type="entry name" value="ALDH-like"/>
    <property type="match status" value="1"/>
</dbReference>
<dbReference type="EMBL" id="JBDIME010000039">
    <property type="protein sequence ID" value="MEN2793125.1"/>
    <property type="molecule type" value="Genomic_DNA"/>
</dbReference>
<reference evidence="8 9" key="1">
    <citation type="submission" date="2024-05" db="EMBL/GenBank/DDBJ databases">
        <authorList>
            <person name="Liu Q."/>
            <person name="Xin Y.-H."/>
        </authorList>
    </citation>
    <scope>NUCLEOTIDE SEQUENCE [LARGE SCALE GENOMIC DNA]</scope>
    <source>
        <strain evidence="8 9">CGMCC 1.10181</strain>
    </source>
</reference>
<evidence type="ECO:0000259" key="7">
    <source>
        <dbReference type="Pfam" id="PF00171"/>
    </source>
</evidence>
<dbReference type="InterPro" id="IPR016163">
    <property type="entry name" value="Ald_DH_C"/>
</dbReference>
<accession>A0ABU9YBH3</accession>
<dbReference type="PANTHER" id="PTHR43521:SF1">
    <property type="entry name" value="ALPHA-AMINOADIPIC SEMIALDEHYDE DEHYDROGENASE"/>
    <property type="match status" value="1"/>
</dbReference>
<organism evidence="8 9">
    <name type="scientific">Sphingomonas oligophenolica</name>
    <dbReference type="NCBI Taxonomy" id="301154"/>
    <lineage>
        <taxon>Bacteria</taxon>
        <taxon>Pseudomonadati</taxon>
        <taxon>Pseudomonadota</taxon>
        <taxon>Alphaproteobacteria</taxon>
        <taxon>Sphingomonadales</taxon>
        <taxon>Sphingomonadaceae</taxon>
        <taxon>Sphingomonas</taxon>
    </lineage>
</organism>
<name>A0ABU9YBH3_9SPHN</name>
<evidence type="ECO:0000256" key="3">
    <source>
        <dbReference type="ARBA" id="ARBA00023027"/>
    </source>
</evidence>
<comment type="caution">
    <text evidence="8">The sequence shown here is derived from an EMBL/GenBank/DDBJ whole genome shotgun (WGS) entry which is preliminary data.</text>
</comment>
<dbReference type="Proteomes" id="UP001419910">
    <property type="component" value="Unassembled WGS sequence"/>
</dbReference>
<feature type="domain" description="Aldehyde dehydrogenase" evidence="7">
    <location>
        <begin position="18"/>
        <end position="473"/>
    </location>
</feature>
<dbReference type="PROSITE" id="PS00070">
    <property type="entry name" value="ALDEHYDE_DEHYDR_CYS"/>
    <property type="match status" value="1"/>
</dbReference>
<evidence type="ECO:0000256" key="6">
    <source>
        <dbReference type="RuleBase" id="RU003345"/>
    </source>
</evidence>
<dbReference type="Gene3D" id="3.40.605.10">
    <property type="entry name" value="Aldehyde Dehydrogenase, Chain A, domain 1"/>
    <property type="match status" value="1"/>
</dbReference>
<dbReference type="Gene3D" id="3.40.309.10">
    <property type="entry name" value="Aldehyde Dehydrogenase, Chain A, domain 2"/>
    <property type="match status" value="1"/>
</dbReference>
<comment type="subunit">
    <text evidence="1">Homotetramer.</text>
</comment>
<dbReference type="PANTHER" id="PTHR43521">
    <property type="entry name" value="ALPHA-AMINOADIPIC SEMIALDEHYDE DEHYDROGENASE"/>
    <property type="match status" value="1"/>
</dbReference>
<dbReference type="InterPro" id="IPR015590">
    <property type="entry name" value="Aldehyde_DH_dom"/>
</dbReference>
<evidence type="ECO:0000313" key="8">
    <source>
        <dbReference type="EMBL" id="MEN2793125.1"/>
    </source>
</evidence>
<feature type="active site" evidence="5">
    <location>
        <position position="247"/>
    </location>
</feature>
<dbReference type="InterPro" id="IPR016160">
    <property type="entry name" value="Ald_DH_CS_CYS"/>
</dbReference>
<sequence>MSIYRNWIAGEWFAGNDVSENVNPSDLNDIVGEYARADPRQVEVAIEAAAEARAGWREAGIMRRFEILDRAGSEILARKDELGELLSREEGKTRVEGVGEVARAGNVFKWFAGEALRPGGELIESVRPGLSVEVTREPVGVVGLITPWNFPIAIPAWKIAGALAYGNTVVFKPADSVPASAWALTDILVRAGVPGGVFNLVMGRGSVVGETIVNHRDVAAVSFTGSQEVGQRLASQLVGRLAKVQLEMGGKNPLIVLDDAELDIAVEVAVQGAYYSTGQRCTASSRLIVTRGIHDAFVAGLTKRLERVRVGAALDPRTDIGPVAEAKQLRGNLDYVALGQQEGAQLVRGGDLLERDRPGHFMNPALFVDARNDMRIAREEIFGPVACVIQAQDYDDAVAIANDTPFGLSSGIVTTSLKHASDFKRRSAAGMVMVNTPTAGVDFHVPFGGRKSSSYGPREQGRYAAEFYTTTKTAYTAA</sequence>
<protein>
    <recommendedName>
        <fullName evidence="4">aldehyde dehydrogenase (NAD(+))</fullName>
        <ecNumber evidence="4">1.2.1.3</ecNumber>
    </recommendedName>
</protein>
<evidence type="ECO:0000313" key="9">
    <source>
        <dbReference type="Proteomes" id="UP001419910"/>
    </source>
</evidence>
<evidence type="ECO:0000256" key="5">
    <source>
        <dbReference type="PROSITE-ProRule" id="PRU10007"/>
    </source>
</evidence>
<keyword evidence="2 6" id="KW-0560">Oxidoreductase</keyword>